<protein>
    <submittedName>
        <fullName evidence="1">Uncharacterized protein</fullName>
    </submittedName>
</protein>
<keyword evidence="2" id="KW-1185">Reference proteome</keyword>
<dbReference type="RefSeq" id="WP_116099073.1">
    <property type="nucleotide sequence ID" value="NZ_QNVU01000026.1"/>
</dbReference>
<organism evidence="1 2">
    <name type="scientific">Candidatus Chryseobacterium massiliense</name>
    <dbReference type="NCBI Taxonomy" id="204089"/>
    <lineage>
        <taxon>Bacteria</taxon>
        <taxon>Pseudomonadati</taxon>
        <taxon>Bacteroidota</taxon>
        <taxon>Flavobacteriia</taxon>
        <taxon>Flavobacteriales</taxon>
        <taxon>Weeksellaceae</taxon>
        <taxon>Chryseobacterium group</taxon>
        <taxon>Chryseobacterium</taxon>
    </lineage>
</organism>
<reference evidence="1 2" key="1">
    <citation type="journal article" date="2004" name="Emerg. Infect. Dis.">
        <title>Amoebae-resisting bacteria isolated from human nasal swabs by amoebal coculture.</title>
        <authorList>
            <person name="Greub G."/>
            <person name="La Scola B."/>
            <person name="Raoult D."/>
        </authorList>
    </citation>
    <scope>NUCLEOTIDE SEQUENCE [LARGE SCALE GENOMIC DNA]</scope>
    <source>
        <strain evidence="1 2">CCUG 51329</strain>
    </source>
</reference>
<name>A0A3D9B2J7_9FLAO</name>
<proteinExistence type="predicted"/>
<dbReference type="AlphaFoldDB" id="A0A3D9B2J7"/>
<comment type="caution">
    <text evidence="1">The sequence shown here is derived from an EMBL/GenBank/DDBJ whole genome shotgun (WGS) entry which is preliminary data.</text>
</comment>
<evidence type="ECO:0000313" key="1">
    <source>
        <dbReference type="EMBL" id="REC47402.1"/>
    </source>
</evidence>
<dbReference type="Proteomes" id="UP000256924">
    <property type="component" value="Unassembled WGS sequence"/>
</dbReference>
<gene>
    <name evidence="1" type="ORF">DRF68_13430</name>
</gene>
<dbReference type="EMBL" id="QNVU01000026">
    <property type="protein sequence ID" value="REC47402.1"/>
    <property type="molecule type" value="Genomic_DNA"/>
</dbReference>
<evidence type="ECO:0000313" key="2">
    <source>
        <dbReference type="Proteomes" id="UP000256924"/>
    </source>
</evidence>
<sequence length="64" mass="7479">MKEGGFKFLTSEDLQKKYLDGKTFKEYLDEVYLNNKIHPSDTFKMYGDVNGFIGFFLVSPLNMQ</sequence>
<accession>A0A3D9B2J7</accession>